<protein>
    <submittedName>
        <fullName evidence="1">Uncharacterized protein</fullName>
    </submittedName>
</protein>
<dbReference type="Proteomes" id="UP000204179">
    <property type="component" value="Segment"/>
</dbReference>
<name>A0A0K1Y4L6_9CAUD</name>
<evidence type="ECO:0000313" key="1">
    <source>
        <dbReference type="EMBL" id="AKY01919.1"/>
    </source>
</evidence>
<dbReference type="EMBL" id="KT239446">
    <property type="protein sequence ID" value="AKY01919.1"/>
    <property type="molecule type" value="Genomic_DNA"/>
</dbReference>
<sequence length="62" mass="7815">MNWLNWQQALEAMRKGCIVKHEYFTDDEYFYMRNGAIRDENGYDMTRWYKGEPWQNEHWYVV</sequence>
<dbReference type="GeneID" id="26518463"/>
<gene>
    <name evidence="1" type="ORF">JD18_048</name>
</gene>
<organism evidence="1 2">
    <name type="scientific">Klebsiella phage JD18</name>
    <dbReference type="NCBI Taxonomy" id="1698360"/>
    <lineage>
        <taxon>Viruses</taxon>
        <taxon>Duplodnaviria</taxon>
        <taxon>Heunggongvirae</taxon>
        <taxon>Uroviricota</taxon>
        <taxon>Caudoviricetes</taxon>
        <taxon>Pantevenvirales</taxon>
        <taxon>Straboviridae</taxon>
        <taxon>Tevenvirinae</taxon>
        <taxon>Jiaodavirus</taxon>
        <taxon>Jiaodavirus jd18</taxon>
    </lineage>
</organism>
<proteinExistence type="predicted"/>
<accession>A0A0K1Y4L6</accession>
<dbReference type="RefSeq" id="YP_009190629.1">
    <property type="nucleotide sequence ID" value="NC_028686.1"/>
</dbReference>
<dbReference type="KEGG" id="vg:26518463"/>
<evidence type="ECO:0000313" key="2">
    <source>
        <dbReference type="Proteomes" id="UP000204179"/>
    </source>
</evidence>
<reference evidence="1 2" key="1">
    <citation type="submission" date="2015-07" db="EMBL/GenBank/DDBJ databases">
        <title>Isolation and characterization of JD18-a novel lytic bacteriophage for Klebsiella pneumoniae.</title>
        <authorList>
            <person name="Fan J."/>
            <person name="Zhang X."/>
            <person name="Guo X."/>
            <person name="He P."/>
            <person name="Zhang Y."/>
        </authorList>
    </citation>
    <scope>NUCLEOTIDE SEQUENCE [LARGE SCALE GENOMIC DNA]</scope>
</reference>
<keyword evidence="2" id="KW-1185">Reference proteome</keyword>